<comment type="caution">
    <text evidence="2">The sequence shown here is derived from an EMBL/GenBank/DDBJ whole genome shotgun (WGS) entry which is preliminary data.</text>
</comment>
<dbReference type="SMART" id="SM00860">
    <property type="entry name" value="SMI1_KNR4"/>
    <property type="match status" value="1"/>
</dbReference>
<accession>A0A2S8GQT6</accession>
<reference evidence="2 3" key="1">
    <citation type="submission" date="2018-02" db="EMBL/GenBank/DDBJ databases">
        <title>Comparative genomes isolates from brazilian mangrove.</title>
        <authorList>
            <person name="Araujo J.E."/>
            <person name="Taketani R.G."/>
            <person name="Silva M.C.P."/>
            <person name="Loureco M.V."/>
            <person name="Andreote F.D."/>
        </authorList>
    </citation>
    <scope>NUCLEOTIDE SEQUENCE [LARGE SCALE GENOMIC DNA]</scope>
    <source>
        <strain evidence="2 3">Nap-Phe MGV</strain>
    </source>
</reference>
<gene>
    <name evidence="2" type="ORF">C5Y93_06505</name>
</gene>
<dbReference type="EMBL" id="PUHZ01000007">
    <property type="protein sequence ID" value="PQO46800.1"/>
    <property type="molecule type" value="Genomic_DNA"/>
</dbReference>
<proteinExistence type="predicted"/>
<dbReference type="InterPro" id="IPR018958">
    <property type="entry name" value="Knr4/Smi1-like_dom"/>
</dbReference>
<dbReference type="SUPFAM" id="SSF160631">
    <property type="entry name" value="SMI1/KNR4-like"/>
    <property type="match status" value="1"/>
</dbReference>
<protein>
    <submittedName>
        <fullName evidence="2">SMI1/KNR4 family protein</fullName>
    </submittedName>
</protein>
<dbReference type="Proteomes" id="UP000237819">
    <property type="component" value="Unassembled WGS sequence"/>
</dbReference>
<evidence type="ECO:0000259" key="1">
    <source>
        <dbReference type="SMART" id="SM00860"/>
    </source>
</evidence>
<evidence type="ECO:0000313" key="3">
    <source>
        <dbReference type="Proteomes" id="UP000237819"/>
    </source>
</evidence>
<feature type="domain" description="Knr4/Smi1-like" evidence="1">
    <location>
        <begin position="28"/>
        <end position="173"/>
    </location>
</feature>
<sequence length="179" mass="20454">MPSHTDMPERVKRVLEKLTRRGAQLGSVLSEREIESFEEEHHVTLPAAYREFLMFIGNGGDGPPYYGCAQLGHATDCMSAHQQALWTTLPDVATSFPFTKPWVWEEGDESEEGTDDQIHHGNIYIGNEGCGQYWLLIVTGPERGNLWQLCGEGIVPTNPRRDFLQWYEGWLDGVEDWWE</sequence>
<name>A0A2S8GQT6_9BACT</name>
<organism evidence="2 3">
    <name type="scientific">Blastopirellula marina</name>
    <dbReference type="NCBI Taxonomy" id="124"/>
    <lineage>
        <taxon>Bacteria</taxon>
        <taxon>Pseudomonadati</taxon>
        <taxon>Planctomycetota</taxon>
        <taxon>Planctomycetia</taxon>
        <taxon>Pirellulales</taxon>
        <taxon>Pirellulaceae</taxon>
        <taxon>Blastopirellula</taxon>
    </lineage>
</organism>
<dbReference type="RefSeq" id="WP_105334598.1">
    <property type="nucleotide sequence ID" value="NZ_PUHZ01000007.1"/>
</dbReference>
<dbReference type="Pfam" id="PF09346">
    <property type="entry name" value="SMI1_KNR4"/>
    <property type="match status" value="1"/>
</dbReference>
<dbReference type="OrthoDB" id="292716at2"/>
<evidence type="ECO:0000313" key="2">
    <source>
        <dbReference type="EMBL" id="PQO46800.1"/>
    </source>
</evidence>
<dbReference type="AlphaFoldDB" id="A0A2S8GQT6"/>
<dbReference type="InterPro" id="IPR037883">
    <property type="entry name" value="Knr4/Smi1-like_sf"/>
</dbReference>
<dbReference type="Gene3D" id="3.40.1580.10">
    <property type="entry name" value="SMI1/KNR4-like"/>
    <property type="match status" value="1"/>
</dbReference>